<dbReference type="SUPFAM" id="SSF52021">
    <property type="entry name" value="Carbamoyl phosphate synthetase, small subunit N-terminal domain"/>
    <property type="match status" value="1"/>
</dbReference>
<dbReference type="InterPro" id="IPR029062">
    <property type="entry name" value="Class_I_gatase-like"/>
</dbReference>
<keyword evidence="8" id="KW-0028">Amino-acid biosynthesis</keyword>
<dbReference type="InterPro" id="IPR017926">
    <property type="entry name" value="GATASE"/>
</dbReference>
<evidence type="ECO:0000313" key="10">
    <source>
        <dbReference type="EMBL" id="QBO37194.1"/>
    </source>
</evidence>
<keyword evidence="6 8" id="KW-0315">Glutamine amidotransferase</keyword>
<gene>
    <name evidence="8" type="primary">carA</name>
    <name evidence="10" type="ORF">EQG49_12375</name>
</gene>
<feature type="binding site" evidence="8">
    <location>
        <position position="291"/>
    </location>
    <ligand>
        <name>L-glutamine</name>
        <dbReference type="ChEBI" id="CHEBI:58359"/>
    </ligand>
</feature>
<evidence type="ECO:0000256" key="1">
    <source>
        <dbReference type="ARBA" id="ARBA00005077"/>
    </source>
</evidence>
<dbReference type="InterPro" id="IPR006274">
    <property type="entry name" value="CarbamoylP_synth_ssu"/>
</dbReference>
<name>A0A4P6YWI8_9LACO</name>
<dbReference type="PANTHER" id="PTHR43418:SF7">
    <property type="entry name" value="CARBAMOYL-PHOSPHATE SYNTHASE SMALL CHAIN"/>
    <property type="match status" value="1"/>
</dbReference>
<dbReference type="Pfam" id="PF00117">
    <property type="entry name" value="GATase"/>
    <property type="match status" value="1"/>
</dbReference>
<dbReference type="OrthoDB" id="9804328at2"/>
<dbReference type="SUPFAM" id="SSF52317">
    <property type="entry name" value="Class I glutamine amidotransferase-like"/>
    <property type="match status" value="1"/>
</dbReference>
<dbReference type="UniPathway" id="UPA00070">
    <property type="reaction ID" value="UER00115"/>
</dbReference>
<comment type="catalytic activity">
    <reaction evidence="7 8">
        <text>hydrogencarbonate + L-glutamine + 2 ATP + H2O = carbamoyl phosphate + L-glutamate + 2 ADP + phosphate + 2 H(+)</text>
        <dbReference type="Rhea" id="RHEA:18633"/>
        <dbReference type="ChEBI" id="CHEBI:15377"/>
        <dbReference type="ChEBI" id="CHEBI:15378"/>
        <dbReference type="ChEBI" id="CHEBI:17544"/>
        <dbReference type="ChEBI" id="CHEBI:29985"/>
        <dbReference type="ChEBI" id="CHEBI:30616"/>
        <dbReference type="ChEBI" id="CHEBI:43474"/>
        <dbReference type="ChEBI" id="CHEBI:58228"/>
        <dbReference type="ChEBI" id="CHEBI:58359"/>
        <dbReference type="ChEBI" id="CHEBI:456216"/>
        <dbReference type="EC" id="6.3.5.5"/>
    </reaction>
</comment>
<dbReference type="KEGG" id="wei:EQG49_12375"/>
<organism evidence="10 11">
    <name type="scientific">Periweissella cryptocerci</name>
    <dbReference type="NCBI Taxonomy" id="2506420"/>
    <lineage>
        <taxon>Bacteria</taxon>
        <taxon>Bacillati</taxon>
        <taxon>Bacillota</taxon>
        <taxon>Bacilli</taxon>
        <taxon>Lactobacillales</taxon>
        <taxon>Lactobacillaceae</taxon>
        <taxon>Periweissella</taxon>
    </lineage>
</organism>
<evidence type="ECO:0000313" key="11">
    <source>
        <dbReference type="Proteomes" id="UP000292886"/>
    </source>
</evidence>
<evidence type="ECO:0000259" key="9">
    <source>
        <dbReference type="SMART" id="SM01097"/>
    </source>
</evidence>
<dbReference type="EMBL" id="CP037940">
    <property type="protein sequence ID" value="QBO37194.1"/>
    <property type="molecule type" value="Genomic_DNA"/>
</dbReference>
<sequence>MSNRYLILADGSTYEGVGFGSRATTFGHVVFNTSMTGYQEIITNQIYHNQIIIFSAPTIGAAGINHDAYESIMPTAKGVIVRDVASVSTNRQKRMNLNEFLTQHNIPGIAGIDTRALIRHLRETGPQKASIVDFPDDHAFDQLNATVLTNQQVAAVATPRAYPNPGNGLTVVVIDFGLKHGILRQLGQRDADVTVLPYTTDPEAVLSLDPDGVIFSTGPGDPRDLPESVFELMRVLQTRVPLLGIGLGHEIFALANDAQLIELPFEHHGTNHPVSEVITNALMYVSQGAGYAIDPVSIDHNRLITTHLDVIDGSVQGLRHRDFPAFSVAFFPDSAPGPLEATDVIDDFFDMMDTKDRF</sequence>
<evidence type="ECO:0000256" key="4">
    <source>
        <dbReference type="ARBA" id="ARBA00022741"/>
    </source>
</evidence>
<proteinExistence type="inferred from homology"/>
<dbReference type="PRINTS" id="PR00096">
    <property type="entry name" value="GATASE"/>
</dbReference>
<dbReference type="GO" id="GO:0004359">
    <property type="term" value="F:glutaminase activity"/>
    <property type="evidence" value="ECO:0007669"/>
    <property type="project" value="RHEA"/>
</dbReference>
<feature type="region of interest" description="CPSase" evidence="8">
    <location>
        <begin position="1"/>
        <end position="169"/>
    </location>
</feature>
<feature type="binding site" evidence="8">
    <location>
        <position position="218"/>
    </location>
    <ligand>
        <name>L-glutamine</name>
        <dbReference type="ChEBI" id="CHEBI:58359"/>
    </ligand>
</feature>
<comment type="caution">
    <text evidence="8">Lacks conserved residue(s) required for the propagation of feature annotation.</text>
</comment>
<dbReference type="Gene3D" id="3.50.30.20">
    <property type="entry name" value="Carbamoyl-phosphate synthase small subunit, N-terminal domain"/>
    <property type="match status" value="1"/>
</dbReference>
<dbReference type="Pfam" id="PF00988">
    <property type="entry name" value="CPSase_sm_chain"/>
    <property type="match status" value="1"/>
</dbReference>
<comment type="pathway">
    <text evidence="1 8">Amino-acid biosynthesis; L-arginine biosynthesis; carbamoyl phosphate from bicarbonate: step 1/1.</text>
</comment>
<dbReference type="PANTHER" id="PTHR43418">
    <property type="entry name" value="MULTIFUNCTIONAL TRYPTOPHAN BIOSYNTHESIS PROTEIN-RELATED"/>
    <property type="match status" value="1"/>
</dbReference>
<dbReference type="UniPathway" id="UPA00068">
    <property type="reaction ID" value="UER00171"/>
</dbReference>
<dbReference type="InterPro" id="IPR036480">
    <property type="entry name" value="CarbP_synth_ssu_N_sf"/>
</dbReference>
<accession>A0A4P6YWI8</accession>
<keyword evidence="5 8" id="KW-0067">ATP-binding</keyword>
<dbReference type="AlphaFoldDB" id="A0A4P6YWI8"/>
<evidence type="ECO:0000256" key="2">
    <source>
        <dbReference type="ARBA" id="ARBA00007800"/>
    </source>
</evidence>
<dbReference type="Proteomes" id="UP000292886">
    <property type="component" value="Chromosome"/>
</dbReference>
<reference evidence="11" key="1">
    <citation type="submission" date="2019-03" db="EMBL/GenBank/DDBJ databases">
        <title>Weissella sp. 26KH-42 Genome sequencing.</title>
        <authorList>
            <person name="Heo J."/>
            <person name="Kim S.-J."/>
            <person name="Kim J.-S."/>
            <person name="Hong S.-B."/>
            <person name="Kwon S.-W."/>
        </authorList>
    </citation>
    <scope>NUCLEOTIDE SEQUENCE [LARGE SCALE GENOMIC DNA]</scope>
    <source>
        <strain evidence="11">26KH-42</strain>
    </source>
</reference>
<dbReference type="GO" id="GO:0004088">
    <property type="term" value="F:carbamoyl-phosphate synthase (glutamine-hydrolyzing) activity"/>
    <property type="evidence" value="ECO:0007669"/>
    <property type="project" value="UniProtKB-UniRule"/>
</dbReference>
<dbReference type="InterPro" id="IPR002474">
    <property type="entry name" value="CarbamoylP_synth_ssu_N"/>
</dbReference>
<dbReference type="NCBIfam" id="TIGR01368">
    <property type="entry name" value="CPSaseIIsmall"/>
    <property type="match status" value="1"/>
</dbReference>
<comment type="catalytic activity">
    <reaction evidence="8">
        <text>L-glutamine + H2O = L-glutamate + NH4(+)</text>
        <dbReference type="Rhea" id="RHEA:15889"/>
        <dbReference type="ChEBI" id="CHEBI:15377"/>
        <dbReference type="ChEBI" id="CHEBI:28938"/>
        <dbReference type="ChEBI" id="CHEBI:29985"/>
        <dbReference type="ChEBI" id="CHEBI:58359"/>
    </reaction>
</comment>
<dbReference type="InterPro" id="IPR050472">
    <property type="entry name" value="Anth_synth/Amidotransfase"/>
</dbReference>
<keyword evidence="4 8" id="KW-0547">Nucleotide-binding</keyword>
<evidence type="ECO:0000256" key="3">
    <source>
        <dbReference type="ARBA" id="ARBA00022598"/>
    </source>
</evidence>
<evidence type="ECO:0000256" key="6">
    <source>
        <dbReference type="ARBA" id="ARBA00022962"/>
    </source>
</evidence>
<comment type="function">
    <text evidence="8">Small subunit of the glutamine-dependent carbamoyl phosphate synthetase (CPSase). CPSase catalyzes the formation of carbamoyl phosphate from the ammonia moiety of glutamine, carbonate, and phosphate donated by ATP, constituting the first step of 2 biosynthetic pathways, one leading to arginine and/or urea and the other to pyrimidine nucleotides. The small subunit (glutamine amidotransferase) binds and cleaves glutamine to supply the large subunit with the substrate ammonia.</text>
</comment>
<dbReference type="InterPro" id="IPR035686">
    <property type="entry name" value="CPSase_GATase1"/>
</dbReference>
<dbReference type="EC" id="6.3.5.5" evidence="8"/>
<dbReference type="Gene3D" id="3.40.50.880">
    <property type="match status" value="1"/>
</dbReference>
<dbReference type="GO" id="GO:0005524">
    <property type="term" value="F:ATP binding"/>
    <property type="evidence" value="ECO:0007669"/>
    <property type="project" value="UniProtKB-UniRule"/>
</dbReference>
<keyword evidence="11" id="KW-1185">Reference proteome</keyword>
<evidence type="ECO:0000256" key="5">
    <source>
        <dbReference type="ARBA" id="ARBA00022840"/>
    </source>
</evidence>
<evidence type="ECO:0000256" key="7">
    <source>
        <dbReference type="ARBA" id="ARBA00048816"/>
    </source>
</evidence>
<dbReference type="PRINTS" id="PR00099">
    <property type="entry name" value="CPSGATASE"/>
</dbReference>
<feature type="active site" evidence="8">
    <location>
        <position position="333"/>
    </location>
</feature>
<comment type="similarity">
    <text evidence="2 8">Belongs to the CarA family.</text>
</comment>
<dbReference type="SMART" id="SM01097">
    <property type="entry name" value="CPSase_sm_chain"/>
    <property type="match status" value="1"/>
</dbReference>
<dbReference type="HAMAP" id="MF_01209">
    <property type="entry name" value="CPSase_S_chain"/>
    <property type="match status" value="1"/>
</dbReference>
<protein>
    <recommendedName>
        <fullName evidence="8">Carbamoyl phosphate synthase small chain</fullName>
        <ecNumber evidence="8">6.3.5.5</ecNumber>
    </recommendedName>
    <alternativeName>
        <fullName evidence="8">Carbamoyl phosphate synthetase glutamine chain</fullName>
    </alternativeName>
</protein>
<dbReference type="PROSITE" id="PS51273">
    <property type="entry name" value="GATASE_TYPE_1"/>
    <property type="match status" value="1"/>
</dbReference>
<feature type="binding site" evidence="8">
    <location>
        <position position="290"/>
    </location>
    <ligand>
        <name>L-glutamine</name>
        <dbReference type="ChEBI" id="CHEBI:58359"/>
    </ligand>
</feature>
<dbReference type="GO" id="GO:0044205">
    <property type="term" value="P:'de novo' UMP biosynthetic process"/>
    <property type="evidence" value="ECO:0007669"/>
    <property type="project" value="UniProtKB-UniRule"/>
</dbReference>
<dbReference type="CDD" id="cd01744">
    <property type="entry name" value="GATase1_CPSase"/>
    <property type="match status" value="1"/>
</dbReference>
<keyword evidence="3 8" id="KW-0436">Ligase</keyword>
<dbReference type="RefSeq" id="WP_133364271.1">
    <property type="nucleotide sequence ID" value="NZ_CP037940.1"/>
</dbReference>
<keyword evidence="8" id="KW-0665">Pyrimidine biosynthesis</keyword>
<evidence type="ECO:0000256" key="8">
    <source>
        <dbReference type="HAMAP-Rule" id="MF_01209"/>
    </source>
</evidence>
<dbReference type="NCBIfam" id="NF009475">
    <property type="entry name" value="PRK12838.1"/>
    <property type="match status" value="1"/>
</dbReference>
<comment type="pathway">
    <text evidence="8">Pyrimidine metabolism; UMP biosynthesis via de novo pathway; (S)-dihydroorotate from bicarbonate: step 1/3.</text>
</comment>
<feature type="binding site" evidence="8">
    <location>
        <position position="247"/>
    </location>
    <ligand>
        <name>L-glutamine</name>
        <dbReference type="ChEBI" id="CHEBI:58359"/>
    </ligand>
</feature>
<keyword evidence="8" id="KW-0055">Arginine biosynthesis</keyword>
<dbReference type="GO" id="GO:0006207">
    <property type="term" value="P:'de novo' pyrimidine nucleobase biosynthetic process"/>
    <property type="evidence" value="ECO:0007669"/>
    <property type="project" value="InterPro"/>
</dbReference>
<feature type="domain" description="Carbamoyl-phosphate synthase small subunit N-terminal" evidence="9">
    <location>
        <begin position="2"/>
        <end position="132"/>
    </location>
</feature>
<dbReference type="GO" id="GO:0006541">
    <property type="term" value="P:glutamine metabolic process"/>
    <property type="evidence" value="ECO:0007669"/>
    <property type="project" value="InterPro"/>
</dbReference>
<feature type="binding site" evidence="8">
    <location>
        <position position="220"/>
    </location>
    <ligand>
        <name>L-glutamine</name>
        <dbReference type="ChEBI" id="CHEBI:58359"/>
    </ligand>
</feature>
<comment type="subunit">
    <text evidence="8">Composed of two chains; the small (or glutamine) chain promotes the hydrolysis of glutamine to ammonia, which is used by the large (or ammonia) chain to synthesize carbamoyl phosphate. Tetramer of heterodimers (alpha,beta)4.</text>
</comment>
<dbReference type="GO" id="GO:0006526">
    <property type="term" value="P:L-arginine biosynthetic process"/>
    <property type="evidence" value="ECO:0007669"/>
    <property type="project" value="UniProtKB-UniRule"/>
</dbReference>